<dbReference type="InParanoid" id="B9SZS2"/>
<feature type="binding site" description="axial binding residue" evidence="7">
    <location>
        <position position="243"/>
    </location>
    <ligand>
        <name>heme</name>
        <dbReference type="ChEBI" id="CHEBI:30413"/>
    </ligand>
    <ligandPart>
        <name>Fe</name>
        <dbReference type="ChEBI" id="CHEBI:18248"/>
    </ligandPart>
</feature>
<accession>B9SZS2</accession>
<comment type="cofactor">
    <cofactor evidence="1 7">
        <name>heme</name>
        <dbReference type="ChEBI" id="CHEBI:30413"/>
    </cofactor>
</comment>
<dbReference type="InterPro" id="IPR017972">
    <property type="entry name" value="Cyt_P450_CS"/>
</dbReference>
<dbReference type="EC" id="1.14.13.21" evidence="9"/>
<dbReference type="Proteomes" id="UP000008311">
    <property type="component" value="Unassembled WGS sequence"/>
</dbReference>
<keyword evidence="8 9" id="KW-0560">Oxidoreductase</keyword>
<gene>
    <name evidence="9" type="ORF">RCOM_0460690</name>
</gene>
<evidence type="ECO:0000256" key="8">
    <source>
        <dbReference type="RuleBase" id="RU000461"/>
    </source>
</evidence>
<keyword evidence="7 8" id="KW-0349">Heme</keyword>
<dbReference type="PANTHER" id="PTHR24298:SF800">
    <property type="entry name" value="CYTOCHROME P450 89A2-RELATED"/>
    <property type="match status" value="1"/>
</dbReference>
<reference evidence="10" key="1">
    <citation type="journal article" date="2010" name="Nat. Biotechnol.">
        <title>Draft genome sequence of the oilseed species Ricinus communis.</title>
        <authorList>
            <person name="Chan A.P."/>
            <person name="Crabtree J."/>
            <person name="Zhao Q."/>
            <person name="Lorenzi H."/>
            <person name="Orvis J."/>
            <person name="Puiu D."/>
            <person name="Melake-Berhan A."/>
            <person name="Jones K.M."/>
            <person name="Redman J."/>
            <person name="Chen G."/>
            <person name="Cahoon E.B."/>
            <person name="Gedil M."/>
            <person name="Stanke M."/>
            <person name="Haas B.J."/>
            <person name="Wortman J.R."/>
            <person name="Fraser-Liggett C.M."/>
            <person name="Ravel J."/>
            <person name="Rabinowicz P.D."/>
        </authorList>
    </citation>
    <scope>NUCLEOTIDE SEQUENCE [LARGE SCALE GENOMIC DNA]</scope>
    <source>
        <strain evidence="10">cv. Hale</strain>
    </source>
</reference>
<sequence length="298" mass="34162">MKLFKSFPRFKVFIMMPRLGKFLFKKLWKELNEIVTGFDDCIKPLIWLRKKDLEQEISRTDQDCTFYVDTLLNLQVPGEEGKITDAEVLGLCNEFIAAGTDTTMLSLEWIMANLVKYPTIQARILEEIKAVTGDEGECIKEEDLQKMPYLKAVILEGLRRHPPGYALATPHAVTEDIELGGYTVPKGTAANFLIADMGRDPNIWDDPMEFKPERFSRNEAQDFDVTGIREIKMMPFGAGRRICPGYGLAMLHLEYLVANLVWQFEWRPVNGEDVDLTEKYGITISMKNPLRVLLSPRF</sequence>
<keyword evidence="3" id="KW-0812">Transmembrane</keyword>
<evidence type="ECO:0000256" key="6">
    <source>
        <dbReference type="ARBA" id="ARBA00023136"/>
    </source>
</evidence>
<dbReference type="AlphaFoldDB" id="B9SZS2"/>
<dbReference type="eggNOG" id="KOG0156">
    <property type="taxonomic scope" value="Eukaryota"/>
</dbReference>
<dbReference type="InterPro" id="IPR036396">
    <property type="entry name" value="Cyt_P450_sf"/>
</dbReference>
<evidence type="ECO:0000256" key="4">
    <source>
        <dbReference type="ARBA" id="ARBA00022723"/>
    </source>
</evidence>
<keyword evidence="8" id="KW-0503">Monooxygenase</keyword>
<evidence type="ECO:0000256" key="7">
    <source>
        <dbReference type="PIRSR" id="PIRSR602401-1"/>
    </source>
</evidence>
<dbReference type="PRINTS" id="PR00463">
    <property type="entry name" value="EP450I"/>
</dbReference>
<evidence type="ECO:0000313" key="9">
    <source>
        <dbReference type="EMBL" id="EEF30898.1"/>
    </source>
</evidence>
<keyword evidence="10" id="KW-1185">Reference proteome</keyword>
<keyword evidence="4 7" id="KW-0479">Metal-binding</keyword>
<dbReference type="GO" id="GO:0016709">
    <property type="term" value="F:oxidoreductase activity, acting on paired donors, with incorporation or reduction of molecular oxygen, NAD(P)H as one donor, and incorporation of one atom of oxygen"/>
    <property type="evidence" value="ECO:0000318"/>
    <property type="project" value="GO_Central"/>
</dbReference>
<comment type="similarity">
    <text evidence="8">Belongs to the cytochrome P450 family.</text>
</comment>
<keyword evidence="7 8" id="KW-0408">Iron</keyword>
<name>B9SZS2_RICCO</name>
<keyword evidence="6" id="KW-0472">Membrane</keyword>
<dbReference type="GO" id="GO:0005506">
    <property type="term" value="F:iron ion binding"/>
    <property type="evidence" value="ECO:0007669"/>
    <property type="project" value="InterPro"/>
</dbReference>
<evidence type="ECO:0000256" key="5">
    <source>
        <dbReference type="ARBA" id="ARBA00022989"/>
    </source>
</evidence>
<dbReference type="InterPro" id="IPR002401">
    <property type="entry name" value="Cyt_P450_E_grp-I"/>
</dbReference>
<organism evidence="9 10">
    <name type="scientific">Ricinus communis</name>
    <name type="common">Castor bean</name>
    <dbReference type="NCBI Taxonomy" id="3988"/>
    <lineage>
        <taxon>Eukaryota</taxon>
        <taxon>Viridiplantae</taxon>
        <taxon>Streptophyta</taxon>
        <taxon>Embryophyta</taxon>
        <taxon>Tracheophyta</taxon>
        <taxon>Spermatophyta</taxon>
        <taxon>Magnoliopsida</taxon>
        <taxon>eudicotyledons</taxon>
        <taxon>Gunneridae</taxon>
        <taxon>Pentapetalae</taxon>
        <taxon>rosids</taxon>
        <taxon>fabids</taxon>
        <taxon>Malpighiales</taxon>
        <taxon>Euphorbiaceae</taxon>
        <taxon>Acalyphoideae</taxon>
        <taxon>Acalypheae</taxon>
        <taxon>Ricinus</taxon>
    </lineage>
</organism>
<evidence type="ECO:0000313" key="10">
    <source>
        <dbReference type="Proteomes" id="UP000008311"/>
    </source>
</evidence>
<dbReference type="PRINTS" id="PR00385">
    <property type="entry name" value="P450"/>
</dbReference>
<proteinExistence type="inferred from homology"/>
<evidence type="ECO:0000256" key="3">
    <source>
        <dbReference type="ARBA" id="ARBA00022692"/>
    </source>
</evidence>
<protein>
    <submittedName>
        <fullName evidence="9">Cytochrome P450, putative</fullName>
        <ecNumber evidence="9">1.14.13.21</ecNumber>
    </submittedName>
</protein>
<dbReference type="Gene3D" id="1.10.630.10">
    <property type="entry name" value="Cytochrome P450"/>
    <property type="match status" value="1"/>
</dbReference>
<comment type="subcellular location">
    <subcellularLocation>
        <location evidence="2">Membrane</location>
        <topology evidence="2">Single-pass membrane protein</topology>
    </subcellularLocation>
</comment>
<dbReference type="GO" id="GO:0016020">
    <property type="term" value="C:membrane"/>
    <property type="evidence" value="ECO:0000318"/>
    <property type="project" value="GO_Central"/>
</dbReference>
<dbReference type="InterPro" id="IPR051103">
    <property type="entry name" value="Plant_metabolite_P450s"/>
</dbReference>
<dbReference type="SUPFAM" id="SSF48264">
    <property type="entry name" value="Cytochrome P450"/>
    <property type="match status" value="1"/>
</dbReference>
<dbReference type="GO" id="GO:0020037">
    <property type="term" value="F:heme binding"/>
    <property type="evidence" value="ECO:0007669"/>
    <property type="project" value="InterPro"/>
</dbReference>
<dbReference type="PROSITE" id="PS00086">
    <property type="entry name" value="CYTOCHROME_P450"/>
    <property type="match status" value="1"/>
</dbReference>
<dbReference type="EMBL" id="EQ974284">
    <property type="protein sequence ID" value="EEF30898.1"/>
    <property type="molecule type" value="Genomic_DNA"/>
</dbReference>
<dbReference type="PANTHER" id="PTHR24298">
    <property type="entry name" value="FLAVONOID 3'-MONOOXYGENASE-RELATED"/>
    <property type="match status" value="1"/>
</dbReference>
<dbReference type="Pfam" id="PF00067">
    <property type="entry name" value="p450"/>
    <property type="match status" value="1"/>
</dbReference>
<evidence type="ECO:0000256" key="1">
    <source>
        <dbReference type="ARBA" id="ARBA00001971"/>
    </source>
</evidence>
<keyword evidence="5" id="KW-1133">Transmembrane helix</keyword>
<dbReference type="InterPro" id="IPR001128">
    <property type="entry name" value="Cyt_P450"/>
</dbReference>
<evidence type="ECO:0000256" key="2">
    <source>
        <dbReference type="ARBA" id="ARBA00004167"/>
    </source>
</evidence>